<dbReference type="AlphaFoldDB" id="A0A1X2ITU1"/>
<dbReference type="SMART" id="SM00364">
    <property type="entry name" value="LRR_BAC"/>
    <property type="match status" value="11"/>
</dbReference>
<dbReference type="Proteomes" id="UP000193560">
    <property type="component" value="Unassembled WGS sequence"/>
</dbReference>
<dbReference type="PROSITE" id="PS51450">
    <property type="entry name" value="LRR"/>
    <property type="match status" value="3"/>
</dbReference>
<sequence>MSTTSRRTATQPRPTKASALRSSSVQVPNTKKASDTAPSTKKSVTTATSSERPNPHSKARASEGVRAFMSNQRSRLNKAKQQQQQQPDDEVDPSKMKPSSGNVMTGAQRYSDNFQDTSLSSSPNTSNLKSVIQQAKSSGRMNLAHRHLEKVPDQILNMYHVDPNSIVVDFSSSGGDAWYDAVELTKFVAAFNDITVMDERIGTEFGALTLLDFRNNRLQGLPSSLAQLERLTTLHLPYNQFDGIPDVILQLTNLRELNMAHNQLKQLPSNIGTFHRLEILDLGNNMIGPDLPEEMSLLTSLRKLHMDNNQLASLSAQIVSGWGKLDDLSMAHNRLTRFVTGNVEADCVLPSLLRLDIRHNNLKKMTPNIRLPKLKELLLADNALTTVLDGDNNELSASTMDYSFLQYCDELLTLDVGSNQWTEIPNAVLDLTQLQRLDIGGNQLRGLPSDLGRLPNLIALTWQGNPLRSVPRNISMMELIESLRVAQISQQESTTSTTTTDGSNNNNNDDGSTKTDQQDKTLPQLDERKPASLESTNPAVTTRTLNLSNQKLTELSESSINQHYGVQTIQLGNNELPSFSLMAVTRFSTTLVHLSLEKNKLTTFALGLPAIFATLKTLNLANNRLREISYDAITTNDEDKSKSAFPALTDLILNNNTLTELPQGLSTVILPSLRTLRCNSNRLTTINPDGLANLEVLDIANNDIATLPPALGLISSLRELTAYGNRFRVPQPSLLAQGTPAVMAFLKRRAGVATD</sequence>
<comment type="caution">
    <text evidence="4">The sequence shown here is derived from an EMBL/GenBank/DDBJ whole genome shotgun (WGS) entry which is preliminary data.</text>
</comment>
<feature type="compositionally biased region" description="Basic and acidic residues" evidence="3">
    <location>
        <begin position="511"/>
        <end position="531"/>
    </location>
</feature>
<dbReference type="Gene3D" id="3.80.10.10">
    <property type="entry name" value="Ribonuclease Inhibitor"/>
    <property type="match status" value="3"/>
</dbReference>
<feature type="compositionally biased region" description="Polar residues" evidence="3">
    <location>
        <begin position="20"/>
        <end position="31"/>
    </location>
</feature>
<feature type="compositionally biased region" description="Low complexity" evidence="3">
    <location>
        <begin position="36"/>
        <end position="50"/>
    </location>
</feature>
<keyword evidence="1" id="KW-0433">Leucine-rich repeat</keyword>
<evidence type="ECO:0008006" key="6">
    <source>
        <dbReference type="Google" id="ProtNLM"/>
    </source>
</evidence>
<dbReference type="Pfam" id="PF13855">
    <property type="entry name" value="LRR_8"/>
    <property type="match status" value="1"/>
</dbReference>
<dbReference type="SMART" id="SM00369">
    <property type="entry name" value="LRR_TYP"/>
    <property type="match status" value="10"/>
</dbReference>
<gene>
    <name evidence="4" type="ORF">BCR42DRAFT_433534</name>
</gene>
<feature type="compositionally biased region" description="Polar residues" evidence="3">
    <location>
        <begin position="1"/>
        <end position="13"/>
    </location>
</feature>
<dbReference type="InterPro" id="IPR032675">
    <property type="entry name" value="LRR_dom_sf"/>
</dbReference>
<feature type="compositionally biased region" description="Polar residues" evidence="3">
    <location>
        <begin position="97"/>
        <end position="107"/>
    </location>
</feature>
<protein>
    <recommendedName>
        <fullName evidence="6">L domain-like protein</fullName>
    </recommendedName>
</protein>
<dbReference type="EMBL" id="MCGE01000004">
    <property type="protein sequence ID" value="ORZ22200.1"/>
    <property type="molecule type" value="Genomic_DNA"/>
</dbReference>
<dbReference type="InterPro" id="IPR001611">
    <property type="entry name" value="Leu-rich_rpt"/>
</dbReference>
<evidence type="ECO:0000313" key="5">
    <source>
        <dbReference type="Proteomes" id="UP000193560"/>
    </source>
</evidence>
<dbReference type="SUPFAM" id="SSF52058">
    <property type="entry name" value="L domain-like"/>
    <property type="match status" value="2"/>
</dbReference>
<dbReference type="GO" id="GO:0005737">
    <property type="term" value="C:cytoplasm"/>
    <property type="evidence" value="ECO:0007669"/>
    <property type="project" value="TreeGrafter"/>
</dbReference>
<dbReference type="PANTHER" id="PTHR48051:SF54">
    <property type="entry name" value="LEUCINE-RICH REPEAT-CONTAINING PROTEIN"/>
    <property type="match status" value="1"/>
</dbReference>
<evidence type="ECO:0000256" key="3">
    <source>
        <dbReference type="SAM" id="MobiDB-lite"/>
    </source>
</evidence>
<dbReference type="PANTHER" id="PTHR48051">
    <property type="match status" value="1"/>
</dbReference>
<dbReference type="InterPro" id="IPR050216">
    <property type="entry name" value="LRR_domain-containing"/>
</dbReference>
<keyword evidence="5" id="KW-1185">Reference proteome</keyword>
<organism evidence="4 5">
    <name type="scientific">Absidia repens</name>
    <dbReference type="NCBI Taxonomy" id="90262"/>
    <lineage>
        <taxon>Eukaryota</taxon>
        <taxon>Fungi</taxon>
        <taxon>Fungi incertae sedis</taxon>
        <taxon>Mucoromycota</taxon>
        <taxon>Mucoromycotina</taxon>
        <taxon>Mucoromycetes</taxon>
        <taxon>Mucorales</taxon>
        <taxon>Cunninghamellaceae</taxon>
        <taxon>Absidia</taxon>
    </lineage>
</organism>
<evidence type="ECO:0000256" key="1">
    <source>
        <dbReference type="ARBA" id="ARBA00022614"/>
    </source>
</evidence>
<proteinExistence type="predicted"/>
<keyword evidence="2" id="KW-0677">Repeat</keyword>
<dbReference type="Pfam" id="PF00560">
    <property type="entry name" value="LRR_1"/>
    <property type="match status" value="2"/>
</dbReference>
<dbReference type="InterPro" id="IPR003591">
    <property type="entry name" value="Leu-rich_rpt_typical-subtyp"/>
</dbReference>
<evidence type="ECO:0000313" key="4">
    <source>
        <dbReference type="EMBL" id="ORZ22200.1"/>
    </source>
</evidence>
<dbReference type="OrthoDB" id="660555at2759"/>
<dbReference type="SMART" id="SM00365">
    <property type="entry name" value="LRR_SD22"/>
    <property type="match status" value="5"/>
</dbReference>
<feature type="region of interest" description="Disordered" evidence="3">
    <location>
        <begin position="1"/>
        <end position="107"/>
    </location>
</feature>
<dbReference type="STRING" id="90262.A0A1X2ITU1"/>
<evidence type="ECO:0000256" key="2">
    <source>
        <dbReference type="ARBA" id="ARBA00022737"/>
    </source>
</evidence>
<feature type="region of interest" description="Disordered" evidence="3">
    <location>
        <begin position="488"/>
        <end position="539"/>
    </location>
</feature>
<accession>A0A1X2ITU1</accession>
<reference evidence="4 5" key="1">
    <citation type="submission" date="2016-07" db="EMBL/GenBank/DDBJ databases">
        <title>Pervasive Adenine N6-methylation of Active Genes in Fungi.</title>
        <authorList>
            <consortium name="DOE Joint Genome Institute"/>
            <person name="Mondo S.J."/>
            <person name="Dannebaum R.O."/>
            <person name="Kuo R.C."/>
            <person name="Labutti K."/>
            <person name="Haridas S."/>
            <person name="Kuo A."/>
            <person name="Salamov A."/>
            <person name="Ahrendt S.R."/>
            <person name="Lipzen A."/>
            <person name="Sullivan W."/>
            <person name="Andreopoulos W.B."/>
            <person name="Clum A."/>
            <person name="Lindquist E."/>
            <person name="Daum C."/>
            <person name="Ramamoorthy G.K."/>
            <person name="Gryganskyi A."/>
            <person name="Culley D."/>
            <person name="Magnuson J.K."/>
            <person name="James T.Y."/>
            <person name="O'Malley M.A."/>
            <person name="Stajich J.E."/>
            <person name="Spatafora J.W."/>
            <person name="Visel A."/>
            <person name="Grigoriev I.V."/>
        </authorList>
    </citation>
    <scope>NUCLEOTIDE SEQUENCE [LARGE SCALE GENOMIC DNA]</scope>
    <source>
        <strain evidence="4 5">NRRL 1336</strain>
    </source>
</reference>
<name>A0A1X2ITU1_9FUNG</name>
<feature type="compositionally biased region" description="Low complexity" evidence="3">
    <location>
        <begin position="493"/>
        <end position="510"/>
    </location>
</feature>